<keyword evidence="2" id="KW-0238">DNA-binding</keyword>
<gene>
    <name evidence="5" type="ORF">HKO22_07605</name>
</gene>
<feature type="domain" description="HTH gntR-type" evidence="4">
    <location>
        <begin position="6"/>
        <end position="73"/>
    </location>
</feature>
<proteinExistence type="predicted"/>
<protein>
    <submittedName>
        <fullName evidence="5">GntR family transcriptional regulator</fullName>
    </submittedName>
</protein>
<dbReference type="GO" id="GO:0003677">
    <property type="term" value="F:DNA binding"/>
    <property type="evidence" value="ECO:0007669"/>
    <property type="project" value="UniProtKB-KW"/>
</dbReference>
<dbReference type="EMBL" id="JABDSR010000009">
    <property type="protein sequence ID" value="NMW85598.1"/>
    <property type="molecule type" value="Genomic_DNA"/>
</dbReference>
<name>A0A848RCP1_9FIRM</name>
<evidence type="ECO:0000313" key="6">
    <source>
        <dbReference type="Proteomes" id="UP000568273"/>
    </source>
</evidence>
<dbReference type="Gene3D" id="1.10.10.10">
    <property type="entry name" value="Winged helix-like DNA-binding domain superfamily/Winged helix DNA-binding domain"/>
    <property type="match status" value="1"/>
</dbReference>
<dbReference type="GO" id="GO:0003700">
    <property type="term" value="F:DNA-binding transcription factor activity"/>
    <property type="evidence" value="ECO:0007669"/>
    <property type="project" value="InterPro"/>
</dbReference>
<keyword evidence="6" id="KW-1185">Reference proteome</keyword>
<dbReference type="AlphaFoldDB" id="A0A848RCP1"/>
<dbReference type="Proteomes" id="UP000568273">
    <property type="component" value="Unassembled WGS sequence"/>
</dbReference>
<evidence type="ECO:0000256" key="2">
    <source>
        <dbReference type="ARBA" id="ARBA00023125"/>
    </source>
</evidence>
<dbReference type="Pfam" id="PF00392">
    <property type="entry name" value="GntR"/>
    <property type="match status" value="1"/>
</dbReference>
<dbReference type="PANTHER" id="PTHR43537:SF5">
    <property type="entry name" value="UXU OPERON TRANSCRIPTIONAL REGULATOR"/>
    <property type="match status" value="1"/>
</dbReference>
<keyword evidence="1" id="KW-0805">Transcription regulation</keyword>
<comment type="caution">
    <text evidence="5">The sequence shown here is derived from an EMBL/GenBank/DDBJ whole genome shotgun (WGS) entry which is preliminary data.</text>
</comment>
<accession>A0A848RCP1</accession>
<dbReference type="Gene3D" id="1.20.120.530">
    <property type="entry name" value="GntR ligand-binding domain-like"/>
    <property type="match status" value="1"/>
</dbReference>
<keyword evidence="3" id="KW-0804">Transcription</keyword>
<dbReference type="InterPro" id="IPR036388">
    <property type="entry name" value="WH-like_DNA-bd_sf"/>
</dbReference>
<dbReference type="InterPro" id="IPR008920">
    <property type="entry name" value="TF_FadR/GntR_C"/>
</dbReference>
<evidence type="ECO:0000256" key="1">
    <source>
        <dbReference type="ARBA" id="ARBA00023015"/>
    </source>
</evidence>
<evidence type="ECO:0000259" key="4">
    <source>
        <dbReference type="PROSITE" id="PS50949"/>
    </source>
</evidence>
<evidence type="ECO:0000256" key="3">
    <source>
        <dbReference type="ARBA" id="ARBA00023163"/>
    </source>
</evidence>
<sequence length="215" mass="25384">MKISRLSIRDQVFDLIKEKILTKEYKLGQDVNISELTREFSVSNTPIREALSSLYSLGLIEIRENNKYKVISLSEKEIVDLNKTILILLLGALNIILENNQEKHLEQLLEKAYEENKEQHDYNNKFDYKYIKTSINFDRQFVVATNNKYLIKEFDDLSDLLILASSYNKGIYKDKHFEEHKLMLEYTKKDNMSEVKKLLKSHFNKGLADMNYSEQ</sequence>
<dbReference type="InterPro" id="IPR000524">
    <property type="entry name" value="Tscrpt_reg_HTH_GntR"/>
</dbReference>
<dbReference type="PANTHER" id="PTHR43537">
    <property type="entry name" value="TRANSCRIPTIONAL REGULATOR, GNTR FAMILY"/>
    <property type="match status" value="1"/>
</dbReference>
<dbReference type="SMART" id="SM00345">
    <property type="entry name" value="HTH_GNTR"/>
    <property type="match status" value="1"/>
</dbReference>
<dbReference type="PROSITE" id="PS50949">
    <property type="entry name" value="HTH_GNTR"/>
    <property type="match status" value="1"/>
</dbReference>
<dbReference type="InterPro" id="IPR036390">
    <property type="entry name" value="WH_DNA-bd_sf"/>
</dbReference>
<reference evidence="5" key="1">
    <citation type="submission" date="2020-04" db="EMBL/GenBank/DDBJ databases">
        <title>Peptoniphilus sp. nov. isolated from swine feces.</title>
        <authorList>
            <person name="Ryu S.W."/>
        </authorList>
    </citation>
    <scope>NUCLEOTIDE SEQUENCE [LARGE SCALE GENOMIC DNA]</scope>
    <source>
        <strain evidence="5">AGMB00490</strain>
    </source>
</reference>
<evidence type="ECO:0000313" key="5">
    <source>
        <dbReference type="EMBL" id="NMW85598.1"/>
    </source>
</evidence>
<organism evidence="5 6">
    <name type="scientific">Peptoniphilus faecalis</name>
    <dbReference type="NCBI Taxonomy" id="2731255"/>
    <lineage>
        <taxon>Bacteria</taxon>
        <taxon>Bacillati</taxon>
        <taxon>Bacillota</taxon>
        <taxon>Tissierellia</taxon>
        <taxon>Tissierellales</taxon>
        <taxon>Peptoniphilaceae</taxon>
        <taxon>Peptoniphilus</taxon>
    </lineage>
</organism>
<dbReference type="RefSeq" id="WP_169969721.1">
    <property type="nucleotide sequence ID" value="NZ_JABDSR010000009.1"/>
</dbReference>
<dbReference type="SUPFAM" id="SSF46785">
    <property type="entry name" value="Winged helix' DNA-binding domain"/>
    <property type="match status" value="1"/>
</dbReference>